<gene>
    <name evidence="1" type="ORF">BFV95_1611</name>
</gene>
<dbReference type="Proteomes" id="UP000095392">
    <property type="component" value="Unassembled WGS sequence"/>
</dbReference>
<proteinExistence type="predicted"/>
<reference evidence="1 2" key="1">
    <citation type="submission" date="2016-09" db="EMBL/GenBank/DDBJ databases">
        <title>Draft Genome Sequence of four Alteromonas macleodii strains isolated from copper coupons and grown long-term at elevated copper levels.</title>
        <authorList>
            <person name="Cusick K."/>
            <person name="Dale J."/>
            <person name="Little B."/>
            <person name="Biffinger J."/>
        </authorList>
    </citation>
    <scope>NUCLEOTIDE SEQUENCE [LARGE SCALE GENOMIC DNA]</scope>
    <source>
        <strain evidence="1 2">KCP01</strain>
    </source>
</reference>
<organism evidence="1 2">
    <name type="scientific">Alteromonas macleodii</name>
    <name type="common">Pseudoalteromonas macleodii</name>
    <dbReference type="NCBI Taxonomy" id="28108"/>
    <lineage>
        <taxon>Bacteria</taxon>
        <taxon>Pseudomonadati</taxon>
        <taxon>Pseudomonadota</taxon>
        <taxon>Gammaproteobacteria</taxon>
        <taxon>Alteromonadales</taxon>
        <taxon>Alteromonadaceae</taxon>
        <taxon>Alteromonas/Salinimonas group</taxon>
        <taxon>Alteromonas</taxon>
    </lineage>
</organism>
<accession>A0AB36FW54</accession>
<evidence type="ECO:0000313" key="2">
    <source>
        <dbReference type="Proteomes" id="UP000095392"/>
    </source>
</evidence>
<dbReference type="EMBL" id="MIPY01000008">
    <property type="protein sequence ID" value="OES34035.1"/>
    <property type="molecule type" value="Genomic_DNA"/>
</dbReference>
<evidence type="ECO:0008006" key="3">
    <source>
        <dbReference type="Google" id="ProtNLM"/>
    </source>
</evidence>
<evidence type="ECO:0000313" key="1">
    <source>
        <dbReference type="EMBL" id="OES34035.1"/>
    </source>
</evidence>
<keyword evidence="2" id="KW-1185">Reference proteome</keyword>
<sequence length="42" mass="4830">MGDVTANKVHPTITAMRAADNMLRTVNKARKGEHERFFWCKP</sequence>
<protein>
    <recommendedName>
        <fullName evidence="3">Cyclic pyranopterin monophosphate synthase</fullName>
    </recommendedName>
</protein>
<comment type="caution">
    <text evidence="1">The sequence shown here is derived from an EMBL/GenBank/DDBJ whole genome shotgun (WGS) entry which is preliminary data.</text>
</comment>
<name>A0AB36FW54_ALTMA</name>
<dbReference type="AlphaFoldDB" id="A0AB36FW54"/>